<keyword evidence="2" id="KW-1185">Reference proteome</keyword>
<reference evidence="1 2" key="1">
    <citation type="submission" date="2021-06" db="EMBL/GenBank/DDBJ databases">
        <title>Caerostris extrusa draft genome.</title>
        <authorList>
            <person name="Kono N."/>
            <person name="Arakawa K."/>
        </authorList>
    </citation>
    <scope>NUCLEOTIDE SEQUENCE [LARGE SCALE GENOMIC DNA]</scope>
</reference>
<gene>
    <name evidence="1" type="primary">Kif26b_2</name>
    <name evidence="1" type="ORF">CEXT_117091</name>
</gene>
<accession>A0AAV4QM01</accession>
<sequence>MQLVSISIAFRKCVKTKSTQEYEWYPYLVSLVLEVKVMLRIKGDSEELNSSFLNIDGRKKQITVYDLSTNDQSSPVERRAGVSAPKMFAFDAIFRRTMLKPKYALVRYQM</sequence>
<dbReference type="Proteomes" id="UP001054945">
    <property type="component" value="Unassembled WGS sequence"/>
</dbReference>
<organism evidence="1 2">
    <name type="scientific">Caerostris extrusa</name>
    <name type="common">Bark spider</name>
    <name type="synonym">Caerostris bankana</name>
    <dbReference type="NCBI Taxonomy" id="172846"/>
    <lineage>
        <taxon>Eukaryota</taxon>
        <taxon>Metazoa</taxon>
        <taxon>Ecdysozoa</taxon>
        <taxon>Arthropoda</taxon>
        <taxon>Chelicerata</taxon>
        <taxon>Arachnida</taxon>
        <taxon>Araneae</taxon>
        <taxon>Araneomorphae</taxon>
        <taxon>Entelegynae</taxon>
        <taxon>Araneoidea</taxon>
        <taxon>Araneidae</taxon>
        <taxon>Caerostris</taxon>
    </lineage>
</organism>
<dbReference type="GO" id="GO:0003777">
    <property type="term" value="F:microtubule motor activity"/>
    <property type="evidence" value="ECO:0007669"/>
    <property type="project" value="InterPro"/>
</dbReference>
<protein>
    <submittedName>
        <fullName evidence="1">Kinesin-like protein KIF26B</fullName>
    </submittedName>
</protein>
<evidence type="ECO:0000313" key="2">
    <source>
        <dbReference type="Proteomes" id="UP001054945"/>
    </source>
</evidence>
<comment type="caution">
    <text evidence="1">The sequence shown here is derived from an EMBL/GenBank/DDBJ whole genome shotgun (WGS) entry which is preliminary data.</text>
</comment>
<name>A0AAV4QM01_CAEEX</name>
<dbReference type="AlphaFoldDB" id="A0AAV4QM01"/>
<proteinExistence type="predicted"/>
<dbReference type="InterPro" id="IPR027640">
    <property type="entry name" value="Kinesin-like_fam"/>
</dbReference>
<dbReference type="PANTHER" id="PTHR21608:SF7">
    <property type="entry name" value="KINESIN-LIKE PROTEIN CG14535"/>
    <property type="match status" value="1"/>
</dbReference>
<dbReference type="EMBL" id="BPLR01006343">
    <property type="protein sequence ID" value="GIY09207.1"/>
    <property type="molecule type" value="Genomic_DNA"/>
</dbReference>
<evidence type="ECO:0000313" key="1">
    <source>
        <dbReference type="EMBL" id="GIY09207.1"/>
    </source>
</evidence>
<dbReference type="GO" id="GO:0007018">
    <property type="term" value="P:microtubule-based movement"/>
    <property type="evidence" value="ECO:0007669"/>
    <property type="project" value="InterPro"/>
</dbReference>
<dbReference type="PANTHER" id="PTHR21608">
    <property type="entry name" value="KINESIN-LIKE PROTEIN CG14535"/>
    <property type="match status" value="1"/>
</dbReference>